<dbReference type="SUPFAM" id="SSF50447">
    <property type="entry name" value="Translation proteins"/>
    <property type="match status" value="1"/>
</dbReference>
<dbReference type="OrthoDB" id="9806135at2"/>
<dbReference type="STRING" id="70996.SE18_18100"/>
<name>A0A0P6Y8W3_9CHLR</name>
<dbReference type="PANTHER" id="PTHR11229:SF16">
    <property type="entry name" value="LARGE RIBOSOMAL SUBUNIT PROTEIN UL3C"/>
    <property type="match status" value="1"/>
</dbReference>
<comment type="function">
    <text evidence="7 9">One of the primary rRNA binding proteins, it binds directly near the 3'-end of the 23S rRNA, where it nucleates assembly of the 50S subunit.</text>
</comment>
<dbReference type="GO" id="GO:0003735">
    <property type="term" value="F:structural constituent of ribosome"/>
    <property type="evidence" value="ECO:0007669"/>
    <property type="project" value="UniProtKB-UniRule"/>
</dbReference>
<evidence type="ECO:0000256" key="1">
    <source>
        <dbReference type="ARBA" id="ARBA00006540"/>
    </source>
</evidence>
<dbReference type="FunFam" id="2.40.30.10:FF:000004">
    <property type="entry name" value="50S ribosomal protein L3"/>
    <property type="match status" value="1"/>
</dbReference>
<evidence type="ECO:0000256" key="10">
    <source>
        <dbReference type="SAM" id="MobiDB-lite"/>
    </source>
</evidence>
<keyword evidence="2 7" id="KW-0699">rRNA-binding</keyword>
<gene>
    <name evidence="7" type="primary">rplC</name>
    <name evidence="11" type="ORF">SE18_18100</name>
</gene>
<comment type="caution">
    <text evidence="11">The sequence shown here is derived from an EMBL/GenBank/DDBJ whole genome shotgun (WGS) entry which is preliminary data.</text>
</comment>
<evidence type="ECO:0000256" key="6">
    <source>
        <dbReference type="ARBA" id="ARBA00035243"/>
    </source>
</evidence>
<dbReference type="NCBIfam" id="TIGR03625">
    <property type="entry name" value="L3_bact"/>
    <property type="match status" value="1"/>
</dbReference>
<dbReference type="InterPro" id="IPR009000">
    <property type="entry name" value="Transl_B-barrel_sf"/>
</dbReference>
<dbReference type="GO" id="GO:0019843">
    <property type="term" value="F:rRNA binding"/>
    <property type="evidence" value="ECO:0007669"/>
    <property type="project" value="UniProtKB-UniRule"/>
</dbReference>
<protein>
    <recommendedName>
        <fullName evidence="6 7">Large ribosomal subunit protein uL3</fullName>
    </recommendedName>
</protein>
<dbReference type="Gene3D" id="2.40.30.10">
    <property type="entry name" value="Translation factors"/>
    <property type="match status" value="1"/>
</dbReference>
<dbReference type="HAMAP" id="MF_01325_B">
    <property type="entry name" value="Ribosomal_uL3_B"/>
    <property type="match status" value="1"/>
</dbReference>
<reference evidence="11 12" key="1">
    <citation type="submission" date="2015-07" db="EMBL/GenBank/DDBJ databases">
        <title>Whole genome sequence of Herpetosiphon geysericola DSM 7119.</title>
        <authorList>
            <person name="Hemp J."/>
            <person name="Ward L.M."/>
            <person name="Pace L.A."/>
            <person name="Fischer W.W."/>
        </authorList>
    </citation>
    <scope>NUCLEOTIDE SEQUENCE [LARGE SCALE GENOMIC DNA]</scope>
    <source>
        <strain evidence="11 12">DSM 7119</strain>
    </source>
</reference>
<feature type="region of interest" description="Disordered" evidence="10">
    <location>
        <begin position="125"/>
        <end position="153"/>
    </location>
</feature>
<keyword evidence="5 7" id="KW-0687">Ribonucleoprotein</keyword>
<keyword evidence="3 7" id="KW-0694">RNA-binding</keyword>
<comment type="similarity">
    <text evidence="1 7 8">Belongs to the universal ribosomal protein uL3 family.</text>
</comment>
<dbReference type="Pfam" id="PF00297">
    <property type="entry name" value="Ribosomal_L3"/>
    <property type="match status" value="1"/>
</dbReference>
<evidence type="ECO:0000256" key="5">
    <source>
        <dbReference type="ARBA" id="ARBA00023274"/>
    </source>
</evidence>
<dbReference type="PROSITE" id="PS00474">
    <property type="entry name" value="RIBOSOMAL_L3"/>
    <property type="match status" value="1"/>
</dbReference>
<evidence type="ECO:0000313" key="11">
    <source>
        <dbReference type="EMBL" id="KPL85528.1"/>
    </source>
</evidence>
<sequence length="212" mass="22868">MLNGILGRKIGMTQIFTEKGETIPVTVIEAGPCVVTQLRTKDKDGYEAVQLGFGEIKPRKVTKPIQGHLKAAGRLVRFMREVKTTDLNAHTVGDVVNVDIFQLGEKIDVVGTSKGRGFAGVVKRHGFRGGPATHGQSDRHRAPGSIGSGTTPGRVWKNMRMAGRMGNDRVTVQNLEVVKIDLERHVILVKGSVPGAKNGLVMVSRAAKATKK</sequence>
<dbReference type="InterPro" id="IPR019927">
    <property type="entry name" value="Ribosomal_uL3_bac/org-type"/>
</dbReference>
<dbReference type="Gene3D" id="3.30.160.810">
    <property type="match status" value="1"/>
</dbReference>
<evidence type="ECO:0000256" key="7">
    <source>
        <dbReference type="HAMAP-Rule" id="MF_01325"/>
    </source>
</evidence>
<dbReference type="GO" id="GO:0006412">
    <property type="term" value="P:translation"/>
    <property type="evidence" value="ECO:0007669"/>
    <property type="project" value="UniProtKB-UniRule"/>
</dbReference>
<dbReference type="InterPro" id="IPR019926">
    <property type="entry name" value="Ribosomal_uL3_CS"/>
</dbReference>
<dbReference type="InterPro" id="IPR000597">
    <property type="entry name" value="Ribosomal_uL3"/>
</dbReference>
<dbReference type="GO" id="GO:0022625">
    <property type="term" value="C:cytosolic large ribosomal subunit"/>
    <property type="evidence" value="ECO:0007669"/>
    <property type="project" value="TreeGrafter"/>
</dbReference>
<proteinExistence type="inferred from homology"/>
<evidence type="ECO:0000256" key="4">
    <source>
        <dbReference type="ARBA" id="ARBA00022980"/>
    </source>
</evidence>
<dbReference type="AlphaFoldDB" id="A0A0P6Y8W3"/>
<keyword evidence="4 7" id="KW-0689">Ribosomal protein</keyword>
<evidence type="ECO:0000256" key="3">
    <source>
        <dbReference type="ARBA" id="ARBA00022884"/>
    </source>
</evidence>
<dbReference type="Proteomes" id="UP000050277">
    <property type="component" value="Unassembled WGS sequence"/>
</dbReference>
<dbReference type="PANTHER" id="PTHR11229">
    <property type="entry name" value="50S RIBOSOMAL PROTEIN L3"/>
    <property type="match status" value="1"/>
</dbReference>
<dbReference type="RefSeq" id="WP_054535853.1">
    <property type="nucleotide sequence ID" value="NZ_LGKP01000025.1"/>
</dbReference>
<dbReference type="EMBL" id="LGKP01000025">
    <property type="protein sequence ID" value="KPL85528.1"/>
    <property type="molecule type" value="Genomic_DNA"/>
</dbReference>
<evidence type="ECO:0000256" key="2">
    <source>
        <dbReference type="ARBA" id="ARBA00022730"/>
    </source>
</evidence>
<dbReference type="FunFam" id="3.30.160.810:FF:000001">
    <property type="entry name" value="50S ribosomal protein L3"/>
    <property type="match status" value="1"/>
</dbReference>
<evidence type="ECO:0000256" key="8">
    <source>
        <dbReference type="RuleBase" id="RU003905"/>
    </source>
</evidence>
<accession>A0A0P6Y8W3</accession>
<evidence type="ECO:0000256" key="9">
    <source>
        <dbReference type="RuleBase" id="RU003906"/>
    </source>
</evidence>
<dbReference type="PATRIC" id="fig|70996.4.peg.496"/>
<evidence type="ECO:0000313" key="12">
    <source>
        <dbReference type="Proteomes" id="UP000050277"/>
    </source>
</evidence>
<comment type="subunit">
    <text evidence="7 9">Part of the 50S ribosomal subunit. Forms a cluster with proteins L14 and L19.</text>
</comment>
<keyword evidence="12" id="KW-1185">Reference proteome</keyword>
<organism evidence="11 12">
    <name type="scientific">Herpetosiphon geysericola</name>
    <dbReference type="NCBI Taxonomy" id="70996"/>
    <lineage>
        <taxon>Bacteria</taxon>
        <taxon>Bacillati</taxon>
        <taxon>Chloroflexota</taxon>
        <taxon>Chloroflexia</taxon>
        <taxon>Herpetosiphonales</taxon>
        <taxon>Herpetosiphonaceae</taxon>
        <taxon>Herpetosiphon</taxon>
    </lineage>
</organism>